<evidence type="ECO:0000313" key="1">
    <source>
        <dbReference type="EMBL" id="ASV72840.1"/>
    </source>
</evidence>
<dbReference type="EMBL" id="CP018477">
    <property type="protein sequence ID" value="ASV72840.1"/>
    <property type="molecule type" value="Genomic_DNA"/>
</dbReference>
<evidence type="ECO:0000313" key="2">
    <source>
        <dbReference type="Proteomes" id="UP000215086"/>
    </source>
</evidence>
<keyword evidence="2" id="KW-1185">Reference proteome</keyword>
<accession>A0A286RA61</accession>
<proteinExistence type="predicted"/>
<dbReference type="Proteomes" id="UP000215086">
    <property type="component" value="Chromosome"/>
</dbReference>
<organism evidence="1 2">
    <name type="scientific">Thermogutta terrifontis</name>
    <dbReference type="NCBI Taxonomy" id="1331910"/>
    <lineage>
        <taxon>Bacteria</taxon>
        <taxon>Pseudomonadati</taxon>
        <taxon>Planctomycetota</taxon>
        <taxon>Planctomycetia</taxon>
        <taxon>Pirellulales</taxon>
        <taxon>Thermoguttaceae</taxon>
        <taxon>Thermogutta</taxon>
    </lineage>
</organism>
<gene>
    <name evidence="1" type="ORF">THTE_0238</name>
</gene>
<dbReference type="KEGG" id="ttf:THTE_0238"/>
<name>A0A286RA61_9BACT</name>
<reference evidence="1 2" key="1">
    <citation type="journal article" name="Front. Microbiol.">
        <title>Sugar Metabolism of the First Thermophilic Planctomycete Thermogutta terrifontis: Comparative Genomic and Transcriptomic Approaches.</title>
        <authorList>
            <person name="Elcheninov A.G."/>
            <person name="Menzel P."/>
            <person name="Gudbergsdottir S.R."/>
            <person name="Slesarev A.I."/>
            <person name="Kadnikov V.V."/>
            <person name="Krogh A."/>
            <person name="Bonch-Osmolovskaya E.A."/>
            <person name="Peng X."/>
            <person name="Kublanov I.V."/>
        </authorList>
    </citation>
    <scope>NUCLEOTIDE SEQUENCE [LARGE SCALE GENOMIC DNA]</scope>
    <source>
        <strain evidence="1 2">R1</strain>
    </source>
</reference>
<protein>
    <submittedName>
        <fullName evidence="1">Uncharacterized protein</fullName>
    </submittedName>
</protein>
<sequence>MPIDQNPPTITSCPAATIERRPVSCRLSKMLHCFRLTRMKEHPLQWDLLVVPGQAGLMIKG</sequence>
<dbReference type="AlphaFoldDB" id="A0A286RA61"/>